<name>A0ABY4W8S5_9PROT</name>
<dbReference type="Gene3D" id="3.40.30.110">
    <property type="match status" value="2"/>
</dbReference>
<evidence type="ECO:0000313" key="3">
    <source>
        <dbReference type="Proteomes" id="UP001056291"/>
    </source>
</evidence>
<dbReference type="Pfam" id="PF13410">
    <property type="entry name" value="GST_C_2"/>
    <property type="match status" value="1"/>
</dbReference>
<evidence type="ECO:0000313" key="2">
    <source>
        <dbReference type="EMBL" id="USG62327.1"/>
    </source>
</evidence>
<dbReference type="SUPFAM" id="SSF47616">
    <property type="entry name" value="GST C-terminal domain-like"/>
    <property type="match status" value="1"/>
</dbReference>
<keyword evidence="3" id="KW-1185">Reference proteome</keyword>
<dbReference type="SUPFAM" id="SSF52833">
    <property type="entry name" value="Thioredoxin-like"/>
    <property type="match status" value="1"/>
</dbReference>
<dbReference type="CDD" id="cd00299">
    <property type="entry name" value="GST_C_family"/>
    <property type="match status" value="1"/>
</dbReference>
<dbReference type="EMBL" id="CP098747">
    <property type="protein sequence ID" value="USG62327.1"/>
    <property type="molecule type" value="Genomic_DNA"/>
</dbReference>
<protein>
    <submittedName>
        <fullName evidence="2">Glutathione S-transferase family protein</fullName>
    </submittedName>
</protein>
<sequence>MSELIFHHYEPSPFAEKIRSIFGYKDIEWKSVQIPRMMPKPDVMPLTGGYRKTPVLQIGAHIYCDTQIIIREIEARKPTPSLFPDGSDFLGWGTSFFTDKALFSVCVAIVFGSFGDQLPDEFIKDRAELSGGNINIERMKAGLPFSFQQFSSMLDWAEQGLADERTYFLGDVASLVDFNMYFNLWFAGRVPDAKAIIAQFPNLSAWMARVADFGHGRQSDMTSKEALQIAKKQDVSAFVGEIQSTEGLGEGEQVTITPNDSGRIPVTGNLVTLTTQEVAIRHTNDIVGEVIIHFPRAGFILS</sequence>
<gene>
    <name evidence="2" type="ORF">NBZ79_04955</name>
</gene>
<feature type="domain" description="GST N-terminal" evidence="1">
    <location>
        <begin position="2"/>
        <end position="81"/>
    </location>
</feature>
<dbReference type="RefSeq" id="WP_251936003.1">
    <property type="nucleotide sequence ID" value="NZ_CP098747.1"/>
</dbReference>
<dbReference type="InterPro" id="IPR036249">
    <property type="entry name" value="Thioredoxin-like_sf"/>
</dbReference>
<dbReference type="Pfam" id="PF13417">
    <property type="entry name" value="GST_N_3"/>
    <property type="match status" value="1"/>
</dbReference>
<dbReference type="PROSITE" id="PS50404">
    <property type="entry name" value="GST_NTER"/>
    <property type="match status" value="1"/>
</dbReference>
<dbReference type="CDD" id="cd00570">
    <property type="entry name" value="GST_N_family"/>
    <property type="match status" value="1"/>
</dbReference>
<evidence type="ECO:0000259" key="1">
    <source>
        <dbReference type="PROSITE" id="PS50404"/>
    </source>
</evidence>
<dbReference type="Proteomes" id="UP001056291">
    <property type="component" value="Chromosome"/>
</dbReference>
<accession>A0ABY4W8S5</accession>
<dbReference type="InterPro" id="IPR036282">
    <property type="entry name" value="Glutathione-S-Trfase_C_sf"/>
</dbReference>
<organism evidence="2 3">
    <name type="scientific">Sneathiella marina</name>
    <dbReference type="NCBI Taxonomy" id="2950108"/>
    <lineage>
        <taxon>Bacteria</taxon>
        <taxon>Pseudomonadati</taxon>
        <taxon>Pseudomonadota</taxon>
        <taxon>Alphaproteobacteria</taxon>
        <taxon>Sneathiellales</taxon>
        <taxon>Sneathiellaceae</taxon>
        <taxon>Sneathiella</taxon>
    </lineage>
</organism>
<proteinExistence type="predicted"/>
<reference evidence="2" key="1">
    <citation type="submission" date="2022-06" db="EMBL/GenBank/DDBJ databases">
        <title>Sneathiella actinostolidae sp. nov., isolated from a sea anemonein the Western Pacific Ocean.</title>
        <authorList>
            <person name="Wei M.J."/>
        </authorList>
    </citation>
    <scope>NUCLEOTIDE SEQUENCE</scope>
    <source>
        <strain evidence="2">PHK-P5</strain>
    </source>
</reference>
<dbReference type="InterPro" id="IPR004045">
    <property type="entry name" value="Glutathione_S-Trfase_N"/>
</dbReference>